<reference evidence="1" key="1">
    <citation type="submission" date="2020-05" db="EMBL/GenBank/DDBJ databases">
        <title>WGS assembly of Panicum virgatum.</title>
        <authorList>
            <person name="Lovell J.T."/>
            <person name="Jenkins J."/>
            <person name="Shu S."/>
            <person name="Juenger T.E."/>
            <person name="Schmutz J."/>
        </authorList>
    </citation>
    <scope>NUCLEOTIDE SEQUENCE</scope>
    <source>
        <strain evidence="1">AP13</strain>
    </source>
</reference>
<evidence type="ECO:0000313" key="1">
    <source>
        <dbReference type="EMBL" id="KAG2557208.1"/>
    </source>
</evidence>
<sequence length="137" mass="15597">MFVHGPSPIALLHAAASECRLPYASLITEIADSSTILCGVELELPQLELIGPRHEFFFWQTAYSDLNDAYEKACLKAVSFLQLFYNLTITNYYCDGQITYREVRNENFPTLTLDYYPSKVNYVCNGSSTLLPKRTHN</sequence>
<evidence type="ECO:0000313" key="2">
    <source>
        <dbReference type="Proteomes" id="UP000823388"/>
    </source>
</evidence>
<comment type="caution">
    <text evidence="1">The sequence shown here is derived from an EMBL/GenBank/DDBJ whole genome shotgun (WGS) entry which is preliminary data.</text>
</comment>
<protein>
    <submittedName>
        <fullName evidence="1">Uncharacterized protein</fullName>
    </submittedName>
</protein>
<organism evidence="1 2">
    <name type="scientific">Panicum virgatum</name>
    <name type="common">Blackwell switchgrass</name>
    <dbReference type="NCBI Taxonomy" id="38727"/>
    <lineage>
        <taxon>Eukaryota</taxon>
        <taxon>Viridiplantae</taxon>
        <taxon>Streptophyta</taxon>
        <taxon>Embryophyta</taxon>
        <taxon>Tracheophyta</taxon>
        <taxon>Spermatophyta</taxon>
        <taxon>Magnoliopsida</taxon>
        <taxon>Liliopsida</taxon>
        <taxon>Poales</taxon>
        <taxon>Poaceae</taxon>
        <taxon>PACMAD clade</taxon>
        <taxon>Panicoideae</taxon>
        <taxon>Panicodae</taxon>
        <taxon>Paniceae</taxon>
        <taxon>Panicinae</taxon>
        <taxon>Panicum</taxon>
        <taxon>Panicum sect. Hiantes</taxon>
    </lineage>
</organism>
<dbReference type="AlphaFoldDB" id="A0A8T0P895"/>
<keyword evidence="2" id="KW-1185">Reference proteome</keyword>
<gene>
    <name evidence="1" type="ORF">PVAP13_8NG088403</name>
</gene>
<name>A0A8T0P895_PANVG</name>
<proteinExistence type="predicted"/>
<dbReference type="Proteomes" id="UP000823388">
    <property type="component" value="Chromosome 8N"/>
</dbReference>
<accession>A0A8T0P895</accession>
<dbReference type="EMBL" id="CM029052">
    <property type="protein sequence ID" value="KAG2557208.1"/>
    <property type="molecule type" value="Genomic_DNA"/>
</dbReference>